<protein>
    <submittedName>
        <fullName evidence="1">Uncharacterized protein</fullName>
    </submittedName>
</protein>
<sequence length="361" mass="39062">MDQMISIVSADHVVQAAATGLGLNVATAHEEAATEALLAGAVRRIAGVRAPCSARTLVFATKACLAGVLAEDGLSELIEHVVDRLLTNGDLLELSSVSSLDESLPQTSLFVAPPSFVRLEGGDALLFGMSEEDAMPLPDDLRRRVVHRGVRRILLSLGADDIAQQLLAYGYREQSLDGWLRMPAKVAASELLSRTRRILAKNPSAGQVEGLALFGGDASMGYSKRWCEPKGNSGSFVARRSQAYGSKRWCFVEVQDGDVSHLVDLPLAGEAFRGCDAAWRLLHALEAENGHPSHFDLVTSGASSTIKLYCPIPMWAERRLELSGIRIDDSSCLLAFRFANASSSGIVDFLQDNLWLRRRTS</sequence>
<dbReference type="EMBL" id="JAJTWT010000005">
    <property type="protein sequence ID" value="MCE4538521.1"/>
    <property type="molecule type" value="Genomic_DNA"/>
</dbReference>
<keyword evidence="2" id="KW-1185">Reference proteome</keyword>
<name>A0ABS8XIZ8_9BURK</name>
<comment type="caution">
    <text evidence="1">The sequence shown here is derived from an EMBL/GenBank/DDBJ whole genome shotgun (WGS) entry which is preliminary data.</text>
</comment>
<evidence type="ECO:0000313" key="1">
    <source>
        <dbReference type="EMBL" id="MCE4538521.1"/>
    </source>
</evidence>
<gene>
    <name evidence="1" type="ORF">LXT12_14810</name>
</gene>
<dbReference type="Proteomes" id="UP001201463">
    <property type="component" value="Unassembled WGS sequence"/>
</dbReference>
<dbReference type="RefSeq" id="WP_233392951.1">
    <property type="nucleotide sequence ID" value="NZ_JAJTWT010000005.1"/>
</dbReference>
<proteinExistence type="predicted"/>
<organism evidence="1 2">
    <name type="scientific">Pelomonas caseinilytica</name>
    <dbReference type="NCBI Taxonomy" id="2906763"/>
    <lineage>
        <taxon>Bacteria</taxon>
        <taxon>Pseudomonadati</taxon>
        <taxon>Pseudomonadota</taxon>
        <taxon>Betaproteobacteria</taxon>
        <taxon>Burkholderiales</taxon>
        <taxon>Sphaerotilaceae</taxon>
        <taxon>Roseateles</taxon>
    </lineage>
</organism>
<reference evidence="1 2" key="1">
    <citation type="submission" date="2021-12" db="EMBL/GenBank/DDBJ databases">
        <title>Genome seq of p7.</title>
        <authorList>
            <person name="Seo T."/>
        </authorList>
    </citation>
    <scope>NUCLEOTIDE SEQUENCE [LARGE SCALE GENOMIC DNA]</scope>
    <source>
        <strain evidence="1 2">P7</strain>
    </source>
</reference>
<evidence type="ECO:0000313" key="2">
    <source>
        <dbReference type="Proteomes" id="UP001201463"/>
    </source>
</evidence>
<accession>A0ABS8XIZ8</accession>